<sequence length="187" mass="20167">MTKYVVISPCRASAGGAALARGEYFPPSADEVQIERLQKANCLAPESSPEGKRARSEYLQLEAGQRQASEAAERQRAEAARMDTERAQRISDEIAAAEKRRDEALATADEAEAKHAERLQQIAADLAQAEKAHADRLAQLGGDIASQEERLTSVMLQVTESEKKLQGLAEQVAAADAELAKKPGKKG</sequence>
<comment type="caution">
    <text evidence="2">The sequence shown here is derived from an EMBL/GenBank/DDBJ whole genome shotgun (WGS) entry which is preliminary data.</text>
</comment>
<proteinExistence type="predicted"/>
<organism evidence="2 3">
    <name type="scientific">Bosea spartocytisi</name>
    <dbReference type="NCBI Taxonomy" id="2773451"/>
    <lineage>
        <taxon>Bacteria</taxon>
        <taxon>Pseudomonadati</taxon>
        <taxon>Pseudomonadota</taxon>
        <taxon>Alphaproteobacteria</taxon>
        <taxon>Hyphomicrobiales</taxon>
        <taxon>Boseaceae</taxon>
        <taxon>Bosea</taxon>
    </lineage>
</organism>
<dbReference type="Proteomes" id="UP000619295">
    <property type="component" value="Unassembled WGS sequence"/>
</dbReference>
<feature type="compositionally biased region" description="Basic and acidic residues" evidence="1">
    <location>
        <begin position="71"/>
        <end position="88"/>
    </location>
</feature>
<evidence type="ECO:0000313" key="2">
    <source>
        <dbReference type="EMBL" id="MBD3847102.1"/>
    </source>
</evidence>
<name>A0A927EAV3_9HYPH</name>
<reference evidence="2" key="1">
    <citation type="submission" date="2020-09" db="EMBL/GenBank/DDBJ databases">
        <title>Bosea spartocytisi sp. nov. a root nodule endophyte of Spartocytisus supranubius in the high mountain ecosystem fo the Teide National Park (Canary Islands, Spain).</title>
        <authorList>
            <person name="Pulido-Suarez L."/>
            <person name="Peix A."/>
            <person name="Igual J.M."/>
            <person name="Socas-Perez N."/>
            <person name="Velazquez E."/>
            <person name="Flores-Felix J.D."/>
            <person name="Leon-Barrios M."/>
        </authorList>
    </citation>
    <scope>NUCLEOTIDE SEQUENCE</scope>
    <source>
        <strain evidence="2">SSUT16</strain>
    </source>
</reference>
<evidence type="ECO:0000313" key="3">
    <source>
        <dbReference type="Proteomes" id="UP000619295"/>
    </source>
</evidence>
<feature type="region of interest" description="Disordered" evidence="1">
    <location>
        <begin position="40"/>
        <end position="88"/>
    </location>
</feature>
<dbReference type="EMBL" id="JACXWY010000009">
    <property type="protein sequence ID" value="MBD3847102.1"/>
    <property type="molecule type" value="Genomic_DNA"/>
</dbReference>
<dbReference type="AlphaFoldDB" id="A0A927EAV3"/>
<dbReference type="RefSeq" id="WP_191124684.1">
    <property type="nucleotide sequence ID" value="NZ_JACXWY010000009.1"/>
</dbReference>
<protein>
    <submittedName>
        <fullName evidence="2">Uncharacterized protein</fullName>
    </submittedName>
</protein>
<gene>
    <name evidence="2" type="ORF">IED13_15440</name>
</gene>
<accession>A0A927EAV3</accession>
<keyword evidence="3" id="KW-1185">Reference proteome</keyword>
<evidence type="ECO:0000256" key="1">
    <source>
        <dbReference type="SAM" id="MobiDB-lite"/>
    </source>
</evidence>